<gene>
    <name evidence="1" type="ORF">COX03_01390</name>
</gene>
<dbReference type="Proteomes" id="UP000229847">
    <property type="component" value="Unassembled WGS sequence"/>
</dbReference>
<evidence type="ECO:0000313" key="2">
    <source>
        <dbReference type="Proteomes" id="UP000229847"/>
    </source>
</evidence>
<evidence type="ECO:0000313" key="1">
    <source>
        <dbReference type="EMBL" id="PIP57758.1"/>
    </source>
</evidence>
<proteinExistence type="predicted"/>
<accession>A0A2H0BL75</accession>
<reference evidence="1 2" key="1">
    <citation type="submission" date="2017-09" db="EMBL/GenBank/DDBJ databases">
        <title>Depth-based differentiation of microbial function through sediment-hosted aquifers and enrichment of novel symbionts in the deep terrestrial subsurface.</title>
        <authorList>
            <person name="Probst A.J."/>
            <person name="Ladd B."/>
            <person name="Jarett J.K."/>
            <person name="Geller-Mcgrath D.E."/>
            <person name="Sieber C.M."/>
            <person name="Emerson J.B."/>
            <person name="Anantharaman K."/>
            <person name="Thomas B.C."/>
            <person name="Malmstrom R."/>
            <person name="Stieglmeier M."/>
            <person name="Klingl A."/>
            <person name="Woyke T."/>
            <person name="Ryan C.M."/>
            <person name="Banfield J.F."/>
        </authorList>
    </citation>
    <scope>NUCLEOTIDE SEQUENCE [LARGE SCALE GENOMIC DNA]</scope>
    <source>
        <strain evidence="1">CG22_combo_CG10-13_8_21_14_all_39_10</strain>
    </source>
</reference>
<comment type="caution">
    <text evidence="1">The sequence shown here is derived from an EMBL/GenBank/DDBJ whole genome shotgun (WGS) entry which is preliminary data.</text>
</comment>
<protein>
    <submittedName>
        <fullName evidence="1">Uncharacterized protein</fullName>
    </submittedName>
</protein>
<organism evidence="1 2">
    <name type="scientific">Candidatus Woesebacteria bacterium CG22_combo_CG10-13_8_21_14_all_39_10</name>
    <dbReference type="NCBI Taxonomy" id="1975059"/>
    <lineage>
        <taxon>Bacteria</taxon>
        <taxon>Candidatus Woeseibacteriota</taxon>
    </lineage>
</organism>
<name>A0A2H0BL75_9BACT</name>
<dbReference type="EMBL" id="PCSW01000042">
    <property type="protein sequence ID" value="PIP57758.1"/>
    <property type="molecule type" value="Genomic_DNA"/>
</dbReference>
<dbReference type="AlphaFoldDB" id="A0A2H0BL75"/>
<sequence length="74" mass="8657">MAPCELEVYIPTQEKWVKVIENKLGDPPKWKLRPTAVLIQKYGSPIVLNSFIWKYGLKRSLNKLVCTIFFPEHI</sequence>